<dbReference type="SMART" id="SM00487">
    <property type="entry name" value="DEXDc"/>
    <property type="match status" value="1"/>
</dbReference>
<dbReference type="CDD" id="cd18787">
    <property type="entry name" value="SF2_C_DEAD"/>
    <property type="match status" value="1"/>
</dbReference>
<dbReference type="Pfam" id="PF00270">
    <property type="entry name" value="DEAD"/>
    <property type="match status" value="1"/>
</dbReference>
<dbReference type="HAMAP" id="MF_00964">
    <property type="entry name" value="DEAD_helicase_DeaD"/>
    <property type="match status" value="1"/>
</dbReference>
<keyword evidence="4 8" id="KW-0347">Helicase</keyword>
<evidence type="ECO:0000256" key="10">
    <source>
        <dbReference type="SAM" id="MobiDB-lite"/>
    </source>
</evidence>
<evidence type="ECO:0000313" key="15">
    <source>
        <dbReference type="Proteomes" id="UP001626549"/>
    </source>
</evidence>
<evidence type="ECO:0000256" key="2">
    <source>
        <dbReference type="ARBA" id="ARBA00022741"/>
    </source>
</evidence>
<dbReference type="PROSITE" id="PS51192">
    <property type="entry name" value="HELICASE_ATP_BIND_1"/>
    <property type="match status" value="1"/>
</dbReference>
<evidence type="ECO:0000259" key="13">
    <source>
        <dbReference type="PROSITE" id="PS51195"/>
    </source>
</evidence>
<dbReference type="InterPro" id="IPR014014">
    <property type="entry name" value="RNA_helicase_DEAD_Q_motif"/>
</dbReference>
<dbReference type="InterPro" id="IPR012677">
    <property type="entry name" value="Nucleotide-bd_a/b_plait_sf"/>
</dbReference>
<keyword evidence="6 8" id="KW-0694">RNA-binding</keyword>
<keyword evidence="7 8" id="KW-0346">Stress response</keyword>
<dbReference type="PROSITE" id="PS51194">
    <property type="entry name" value="HELICASE_CTER"/>
    <property type="match status" value="1"/>
</dbReference>
<dbReference type="CDD" id="cd00268">
    <property type="entry name" value="DEADc"/>
    <property type="match status" value="1"/>
</dbReference>
<comment type="catalytic activity">
    <reaction evidence="8">
        <text>ATP + H2O = ADP + phosphate + H(+)</text>
        <dbReference type="Rhea" id="RHEA:13065"/>
        <dbReference type="ChEBI" id="CHEBI:15377"/>
        <dbReference type="ChEBI" id="CHEBI:15378"/>
        <dbReference type="ChEBI" id="CHEBI:30616"/>
        <dbReference type="ChEBI" id="CHEBI:43474"/>
        <dbReference type="ChEBI" id="CHEBI:456216"/>
        <dbReference type="EC" id="3.6.4.13"/>
    </reaction>
</comment>
<evidence type="ECO:0000259" key="11">
    <source>
        <dbReference type="PROSITE" id="PS51192"/>
    </source>
</evidence>
<dbReference type="Pfam" id="PF25399">
    <property type="entry name" value="DeaD_dimer"/>
    <property type="match status" value="1"/>
</dbReference>
<dbReference type="RefSeq" id="WP_407327267.1">
    <property type="nucleotide sequence ID" value="NZ_CP136865.1"/>
</dbReference>
<name>A0ABZ0IDD8_9GAMM</name>
<dbReference type="CDD" id="cd12499">
    <property type="entry name" value="RRM_EcCsdA_like"/>
    <property type="match status" value="1"/>
</dbReference>
<evidence type="ECO:0000256" key="8">
    <source>
        <dbReference type="HAMAP-Rule" id="MF_00964"/>
    </source>
</evidence>
<evidence type="ECO:0000256" key="7">
    <source>
        <dbReference type="ARBA" id="ARBA00023016"/>
    </source>
</evidence>
<evidence type="ECO:0000256" key="5">
    <source>
        <dbReference type="ARBA" id="ARBA00022840"/>
    </source>
</evidence>
<keyword evidence="5 8" id="KW-0067">ATP-binding</keyword>
<dbReference type="Proteomes" id="UP001626549">
    <property type="component" value="Chromosome"/>
</dbReference>
<keyword evidence="15" id="KW-1185">Reference proteome</keyword>
<proteinExistence type="inferred from homology"/>
<dbReference type="PANTHER" id="PTHR47963">
    <property type="entry name" value="DEAD-BOX ATP-DEPENDENT RNA HELICASE 47, MITOCHONDRIAL"/>
    <property type="match status" value="1"/>
</dbReference>
<dbReference type="InterPro" id="IPR014001">
    <property type="entry name" value="Helicase_ATP-bd"/>
</dbReference>
<dbReference type="InterPro" id="IPR028618">
    <property type="entry name" value="DEAD_helicase_DeaD"/>
</dbReference>
<dbReference type="InterPro" id="IPR034415">
    <property type="entry name" value="CsdA_RRM"/>
</dbReference>
<dbReference type="Gene3D" id="3.30.70.330">
    <property type="match status" value="1"/>
</dbReference>
<keyword evidence="1 8" id="KW-0963">Cytoplasm</keyword>
<dbReference type="EMBL" id="CP136865">
    <property type="protein sequence ID" value="WOJ96589.1"/>
    <property type="molecule type" value="Genomic_DNA"/>
</dbReference>
<evidence type="ECO:0000256" key="9">
    <source>
        <dbReference type="PROSITE-ProRule" id="PRU00552"/>
    </source>
</evidence>
<dbReference type="InterPro" id="IPR057325">
    <property type="entry name" value="DeaD_dimer"/>
</dbReference>
<feature type="compositionally biased region" description="Basic residues" evidence="10">
    <location>
        <begin position="595"/>
        <end position="607"/>
    </location>
</feature>
<sequence length="607" mass="67498">MSTPTTPGSFDELQLPVFLMKALSDVGYETPSAIQTMTIPPLLEGKDLVGQAQTGTGKTAAFALPILARLDPKLNKPQALVLAPTRELAIQVAEAFQKYARHSKGFKVLPIYGGSDYRTQLRQLQRGVHVIVGTPGRVMDHMRRGSLDLSELKTLVLDEADEMLRMGFIDDVEWILEQTPNERQIALFSATMPDAIRRIAKKHLNKPEEITIKLKTVTNASIRQRVWMMGGMHKLDALTRILETEDSDGVIIFVRTRIATQELADKLSARGYATAALNGDIPQNLREKTVENLKRGGLDILVATDVAARGLDVERISHVINYDIPNDPEAYVHRIGRTGRAGRTGEAILFAANRERRLLRTIERVTGQKIEAMALPTPEQVSDKRAARFKARITETLDTQDRESARALVESYQQEFGVPIIDIAAALVVMNQSKATATPAAEPARQFQDRPVRETRGQDRNKDRDSRKERGKARDPDRERKPRRDKEAVGKDADVGMQRYRVEVGHQHGVKPGNIVGAIANEAEVDAEYIGRIQIEDDHSFVDLPEGMPKEIFKHLQTVWVSGQKLRISRPGAKPKKSAKGSSPAEGDQKDAPKKKGPRKRKAPPLG</sequence>
<dbReference type="PROSITE" id="PS00039">
    <property type="entry name" value="DEAD_ATP_HELICASE"/>
    <property type="match status" value="1"/>
</dbReference>
<feature type="domain" description="DEAD-box RNA helicase Q" evidence="13">
    <location>
        <begin position="8"/>
        <end position="36"/>
    </location>
</feature>
<protein>
    <recommendedName>
        <fullName evidence="8">ATP-dependent RNA helicase DeaD</fullName>
        <ecNumber evidence="8">3.6.4.13</ecNumber>
    </recommendedName>
    <alternativeName>
        <fullName evidence="8">Cold-shock DEAD box protein A</fullName>
    </alternativeName>
</protein>
<dbReference type="InterPro" id="IPR005580">
    <property type="entry name" value="DbpA/CsdA_RNA-bd_dom"/>
</dbReference>
<dbReference type="InterPro" id="IPR001650">
    <property type="entry name" value="Helicase_C-like"/>
</dbReference>
<dbReference type="PANTHER" id="PTHR47963:SF8">
    <property type="entry name" value="ATP-DEPENDENT RNA HELICASE DEAD"/>
    <property type="match status" value="1"/>
</dbReference>
<feature type="domain" description="Helicase C-terminal" evidence="12">
    <location>
        <begin position="234"/>
        <end position="381"/>
    </location>
</feature>
<dbReference type="InterPro" id="IPR044742">
    <property type="entry name" value="DEAD/DEAH_RhlB"/>
</dbReference>
<evidence type="ECO:0000256" key="3">
    <source>
        <dbReference type="ARBA" id="ARBA00022801"/>
    </source>
</evidence>
<feature type="domain" description="Helicase ATP-binding" evidence="11">
    <location>
        <begin position="39"/>
        <end position="210"/>
    </location>
</feature>
<feature type="region of interest" description="Disordered" evidence="10">
    <location>
        <begin position="436"/>
        <end position="497"/>
    </location>
</feature>
<feature type="compositionally biased region" description="Basic and acidic residues" evidence="10">
    <location>
        <begin position="447"/>
        <end position="497"/>
    </location>
</feature>
<dbReference type="Pfam" id="PF03880">
    <property type="entry name" value="DbpA"/>
    <property type="match status" value="1"/>
</dbReference>
<evidence type="ECO:0000259" key="12">
    <source>
        <dbReference type="PROSITE" id="PS51194"/>
    </source>
</evidence>
<dbReference type="Pfam" id="PF00271">
    <property type="entry name" value="Helicase_C"/>
    <property type="match status" value="1"/>
</dbReference>
<dbReference type="InterPro" id="IPR000629">
    <property type="entry name" value="RNA-helicase_DEAD-box_CS"/>
</dbReference>
<organism evidence="14 15">
    <name type="scientific">Congregibacter brevis</name>
    <dbReference type="NCBI Taxonomy" id="3081201"/>
    <lineage>
        <taxon>Bacteria</taxon>
        <taxon>Pseudomonadati</taxon>
        <taxon>Pseudomonadota</taxon>
        <taxon>Gammaproteobacteria</taxon>
        <taxon>Cellvibrionales</taxon>
        <taxon>Halieaceae</taxon>
        <taxon>Congregibacter</taxon>
    </lineage>
</organism>
<dbReference type="InterPro" id="IPR011545">
    <property type="entry name" value="DEAD/DEAH_box_helicase_dom"/>
</dbReference>
<evidence type="ECO:0000256" key="1">
    <source>
        <dbReference type="ARBA" id="ARBA00022490"/>
    </source>
</evidence>
<evidence type="ECO:0000256" key="6">
    <source>
        <dbReference type="ARBA" id="ARBA00022884"/>
    </source>
</evidence>
<dbReference type="Gene3D" id="3.40.50.300">
    <property type="entry name" value="P-loop containing nucleotide triphosphate hydrolases"/>
    <property type="match status" value="2"/>
</dbReference>
<feature type="region of interest" description="Disordered" evidence="10">
    <location>
        <begin position="565"/>
        <end position="607"/>
    </location>
</feature>
<feature type="short sequence motif" description="Q motif" evidence="9">
    <location>
        <begin position="8"/>
        <end position="36"/>
    </location>
</feature>
<comment type="function">
    <text evidence="8">DEAD-box RNA helicase involved in various cellular processes at low temperature, including ribosome biogenesis, mRNA degradation and translation initiation.</text>
</comment>
<comment type="subcellular location">
    <subcellularLocation>
        <location evidence="8">Cytoplasm</location>
    </subcellularLocation>
</comment>
<dbReference type="InterPro" id="IPR027417">
    <property type="entry name" value="P-loop_NTPase"/>
</dbReference>
<keyword evidence="3 8" id="KW-0378">Hydrolase</keyword>
<evidence type="ECO:0000313" key="14">
    <source>
        <dbReference type="EMBL" id="WOJ96589.1"/>
    </source>
</evidence>
<dbReference type="GO" id="GO:0004386">
    <property type="term" value="F:helicase activity"/>
    <property type="evidence" value="ECO:0007669"/>
    <property type="project" value="UniProtKB-KW"/>
</dbReference>
<keyword evidence="2 8" id="KW-0547">Nucleotide-binding</keyword>
<dbReference type="SMART" id="SM00490">
    <property type="entry name" value="HELICc"/>
    <property type="match status" value="1"/>
</dbReference>
<dbReference type="PROSITE" id="PS51195">
    <property type="entry name" value="Q_MOTIF"/>
    <property type="match status" value="1"/>
</dbReference>
<gene>
    <name evidence="8" type="primary">deaD</name>
    <name evidence="8" type="synonym">csdA</name>
    <name evidence="14" type="ORF">R0137_15255</name>
</gene>
<dbReference type="EC" id="3.6.4.13" evidence="8"/>
<evidence type="ECO:0000256" key="4">
    <source>
        <dbReference type="ARBA" id="ARBA00022806"/>
    </source>
</evidence>
<reference evidence="14 15" key="1">
    <citation type="submission" date="2023-10" db="EMBL/GenBank/DDBJ databases">
        <title>Two novel species belonging to the OM43/NOR5 clade.</title>
        <authorList>
            <person name="Park M."/>
        </authorList>
    </citation>
    <scope>NUCLEOTIDE SEQUENCE [LARGE SCALE GENOMIC DNA]</scope>
    <source>
        <strain evidence="14 15">IMCC45268</strain>
    </source>
</reference>
<dbReference type="SUPFAM" id="SSF52540">
    <property type="entry name" value="P-loop containing nucleoside triphosphate hydrolases"/>
    <property type="match status" value="1"/>
</dbReference>
<dbReference type="InterPro" id="IPR050547">
    <property type="entry name" value="DEAD_box_RNA_helicases"/>
</dbReference>
<comment type="similarity">
    <text evidence="8">Belongs to the DEAD box helicase family. DeaD/CsdA subfamily.</text>
</comment>
<accession>A0ABZ0IDD8</accession>